<evidence type="ECO:0000313" key="1">
    <source>
        <dbReference type="EMBL" id="MCF7543161.1"/>
    </source>
</evidence>
<accession>A0ABS9I6U5</accession>
<dbReference type="RefSeq" id="WP_237252548.1">
    <property type="nucleotide sequence ID" value="NZ_JAKJXE010000002.1"/>
</dbReference>
<dbReference type="SUPFAM" id="SSF54909">
    <property type="entry name" value="Dimeric alpha+beta barrel"/>
    <property type="match status" value="1"/>
</dbReference>
<name>A0ABS9I6U5_9PSED</name>
<organism evidence="1 2">
    <name type="scientific">Pseudomonas petrae</name>
    <dbReference type="NCBI Taxonomy" id="2912190"/>
    <lineage>
        <taxon>Bacteria</taxon>
        <taxon>Pseudomonadati</taxon>
        <taxon>Pseudomonadota</taxon>
        <taxon>Gammaproteobacteria</taxon>
        <taxon>Pseudomonadales</taxon>
        <taxon>Pseudomonadaceae</taxon>
        <taxon>Pseudomonas</taxon>
    </lineage>
</organism>
<reference evidence="1" key="1">
    <citation type="submission" date="2022-01" db="EMBL/GenBank/DDBJ databases">
        <title>Pseudomonas sp. nov. isolated from Antarctic regolith.</title>
        <authorList>
            <person name="Novakova D."/>
            <person name="Sedlar K."/>
        </authorList>
    </citation>
    <scope>NUCLEOTIDE SEQUENCE</scope>
    <source>
        <strain evidence="1">P2647</strain>
    </source>
</reference>
<gene>
    <name evidence="1" type="ORF">L4G47_13115</name>
</gene>
<dbReference type="EMBL" id="JAKJXH010000012">
    <property type="protein sequence ID" value="MCF7543161.1"/>
    <property type="molecule type" value="Genomic_DNA"/>
</dbReference>
<keyword evidence="2" id="KW-1185">Reference proteome</keyword>
<evidence type="ECO:0000313" key="2">
    <source>
        <dbReference type="Proteomes" id="UP001162905"/>
    </source>
</evidence>
<dbReference type="InterPro" id="IPR011008">
    <property type="entry name" value="Dimeric_a/b-barrel"/>
</dbReference>
<proteinExistence type="predicted"/>
<evidence type="ECO:0008006" key="3">
    <source>
        <dbReference type="Google" id="ProtNLM"/>
    </source>
</evidence>
<dbReference type="Proteomes" id="UP001162905">
    <property type="component" value="Unassembled WGS sequence"/>
</dbReference>
<sequence length="116" mass="12945">MRPPPDGYVSSFNSMELRFHATPALDAALTRVLKSLNALPGCVVYRLEVRSYRRYCWKIIGVWESDHAKKAHYHSADLQTLLTLLQASGLAEIRFSEADSGCLSNEFALSESRLAG</sequence>
<comment type="caution">
    <text evidence="1">The sequence shown here is derived from an EMBL/GenBank/DDBJ whole genome shotgun (WGS) entry which is preliminary data.</text>
</comment>
<protein>
    <recommendedName>
        <fullName evidence="3">ABM domain-containing protein</fullName>
    </recommendedName>
</protein>